<evidence type="ECO:0000313" key="3">
    <source>
        <dbReference type="Proteomes" id="UP001334084"/>
    </source>
</evidence>
<gene>
    <name evidence="2" type="ORF">VNE69_09078</name>
</gene>
<keyword evidence="3" id="KW-1185">Reference proteome</keyword>
<reference evidence="2" key="1">
    <citation type="journal article" date="2024" name="BMC Genomics">
        <title>Functional annotation of a divergent genome using sequence and structure-based similarity.</title>
        <authorList>
            <person name="Svedberg D."/>
            <person name="Winiger R.R."/>
            <person name="Berg A."/>
            <person name="Sharma H."/>
            <person name="Tellgren-Roth C."/>
            <person name="Debrunner-Vossbrinck B.A."/>
            <person name="Vossbrinck C.R."/>
            <person name="Barandun J."/>
        </authorList>
    </citation>
    <scope>NUCLEOTIDE SEQUENCE</scope>
    <source>
        <strain evidence="2">Illinois isolate</strain>
    </source>
</reference>
<proteinExistence type="predicted"/>
<protein>
    <submittedName>
        <fullName evidence="2">Uncharacterized protein</fullName>
    </submittedName>
</protein>
<dbReference type="Proteomes" id="UP001334084">
    <property type="component" value="Chromosome 9"/>
</dbReference>
<dbReference type="GeneID" id="90542357"/>
<evidence type="ECO:0000313" key="2">
    <source>
        <dbReference type="EMBL" id="WUR04523.1"/>
    </source>
</evidence>
<feature type="signal peptide" evidence="1">
    <location>
        <begin position="1"/>
        <end position="16"/>
    </location>
</feature>
<sequence length="149" mass="17510">MIFILGFCVLTALVCSYKKFSKPQVDNQTIEIFEKHTNVNKDDLLDLIKLLDIFKSEIEKLILLLENNDKLNLKNFISSIQKLLKNTNNEDVEYESRFLIYFLSRIGINFINRIPNLKTVCDDIIKSSKQKDFLRKKIQEDVSMCQNEI</sequence>
<name>A0AAX4JFB1_9MICR</name>
<dbReference type="RefSeq" id="XP_065330668.1">
    <property type="nucleotide sequence ID" value="XM_065474596.1"/>
</dbReference>
<keyword evidence="1" id="KW-0732">Signal</keyword>
<accession>A0AAX4JFB1</accession>
<dbReference type="KEGG" id="vnx:VNE69_09078"/>
<evidence type="ECO:0000256" key="1">
    <source>
        <dbReference type="SAM" id="SignalP"/>
    </source>
</evidence>
<organism evidence="2 3">
    <name type="scientific">Vairimorpha necatrix</name>
    <dbReference type="NCBI Taxonomy" id="6039"/>
    <lineage>
        <taxon>Eukaryota</taxon>
        <taxon>Fungi</taxon>
        <taxon>Fungi incertae sedis</taxon>
        <taxon>Microsporidia</taxon>
        <taxon>Nosematidae</taxon>
        <taxon>Vairimorpha</taxon>
    </lineage>
</organism>
<dbReference type="EMBL" id="CP142734">
    <property type="protein sequence ID" value="WUR04523.1"/>
    <property type="molecule type" value="Genomic_DNA"/>
</dbReference>
<feature type="chain" id="PRO_5043746828" evidence="1">
    <location>
        <begin position="17"/>
        <end position="149"/>
    </location>
</feature>
<dbReference type="AlphaFoldDB" id="A0AAX4JFB1"/>